<protein>
    <submittedName>
        <fullName evidence="1">Uncharacterized protein</fullName>
    </submittedName>
</protein>
<sequence>MIGDAPPGFVRGRDAPLATVGMFAQPEWGGGFFATFAPGEVVRVRVPIPSIVVQSLGRPLPPFASASLFIDAWPDYELDVIYDAPWLAAEPAATPTRFAHVKPRTRLVLCDETLAAGLARAGSLPPADLVIAAEAASLAGLAEALALVLTGNLLIGLDLPEMLAMAGPTSGQRARARAVLLPGRGDAAMAAALRAWISRAATDGFDGGLLVIQLAAEDEAERLTLAELDAFFQAVAGAEGRPALATASVEASVTAVAVVVFPRIRA</sequence>
<evidence type="ECO:0000313" key="1">
    <source>
        <dbReference type="EMBL" id="TNC09041.1"/>
    </source>
</evidence>
<dbReference type="EMBL" id="VDDA01000019">
    <property type="protein sequence ID" value="TNC09041.1"/>
    <property type="molecule type" value="Genomic_DNA"/>
</dbReference>
<dbReference type="Proteomes" id="UP000305267">
    <property type="component" value="Unassembled WGS sequence"/>
</dbReference>
<organism evidence="1 2">
    <name type="scientific">Methylobacterium terricola</name>
    <dbReference type="NCBI Taxonomy" id="2583531"/>
    <lineage>
        <taxon>Bacteria</taxon>
        <taxon>Pseudomonadati</taxon>
        <taxon>Pseudomonadota</taxon>
        <taxon>Alphaproteobacteria</taxon>
        <taxon>Hyphomicrobiales</taxon>
        <taxon>Methylobacteriaceae</taxon>
        <taxon>Methylobacterium</taxon>
    </lineage>
</organism>
<evidence type="ECO:0000313" key="2">
    <source>
        <dbReference type="Proteomes" id="UP000305267"/>
    </source>
</evidence>
<comment type="caution">
    <text evidence="1">The sequence shown here is derived from an EMBL/GenBank/DDBJ whole genome shotgun (WGS) entry which is preliminary data.</text>
</comment>
<reference evidence="1 2" key="1">
    <citation type="submission" date="2019-06" db="EMBL/GenBank/DDBJ databases">
        <title>Genome of Methylobacterium sp. 17Sr1-39.</title>
        <authorList>
            <person name="Seo T."/>
        </authorList>
    </citation>
    <scope>NUCLEOTIDE SEQUENCE [LARGE SCALE GENOMIC DNA]</scope>
    <source>
        <strain evidence="1 2">17Sr1-39</strain>
    </source>
</reference>
<proteinExistence type="predicted"/>
<gene>
    <name evidence="1" type="ORF">FF100_27440</name>
</gene>
<dbReference type="AlphaFoldDB" id="A0A5C4LA79"/>
<dbReference type="RefSeq" id="WP_139038945.1">
    <property type="nucleotide sequence ID" value="NZ_VDDA01000019.1"/>
</dbReference>
<keyword evidence="2" id="KW-1185">Reference proteome</keyword>
<name>A0A5C4LA79_9HYPH</name>
<accession>A0A5C4LA79</accession>